<proteinExistence type="predicted"/>
<reference evidence="2" key="2">
    <citation type="submission" date="2015-01" db="EMBL/GenBank/DDBJ databases">
        <title>Evolutionary Origins and Diversification of the Mycorrhizal Mutualists.</title>
        <authorList>
            <consortium name="DOE Joint Genome Institute"/>
            <consortium name="Mycorrhizal Genomics Consortium"/>
            <person name="Kohler A."/>
            <person name="Kuo A."/>
            <person name="Nagy L.G."/>
            <person name="Floudas D."/>
            <person name="Copeland A."/>
            <person name="Barry K.W."/>
            <person name="Cichocki N."/>
            <person name="Veneault-Fourrey C."/>
            <person name="LaButti K."/>
            <person name="Lindquist E.A."/>
            <person name="Lipzen A."/>
            <person name="Lundell T."/>
            <person name="Morin E."/>
            <person name="Murat C."/>
            <person name="Riley R."/>
            <person name="Ohm R."/>
            <person name="Sun H."/>
            <person name="Tunlid A."/>
            <person name="Henrissat B."/>
            <person name="Grigoriev I.V."/>
            <person name="Hibbett D.S."/>
            <person name="Martin F."/>
        </authorList>
    </citation>
    <scope>NUCLEOTIDE SEQUENCE [LARGE SCALE GENOMIC DNA]</scope>
    <source>
        <strain evidence="2">UH-Slu-Lm8-n1</strain>
    </source>
</reference>
<evidence type="ECO:0000313" key="2">
    <source>
        <dbReference type="Proteomes" id="UP000054485"/>
    </source>
</evidence>
<sequence length="79" mass="8917">MVSNERYKSHLAIACDHVQRSDCNNHRVVNQANTSRQRLEATIIGGCVCAQHGFFVPYFMVDFQKGERLVHIASSHISS</sequence>
<organism evidence="1 2">
    <name type="scientific">Suillus luteus UH-Slu-Lm8-n1</name>
    <dbReference type="NCBI Taxonomy" id="930992"/>
    <lineage>
        <taxon>Eukaryota</taxon>
        <taxon>Fungi</taxon>
        <taxon>Dikarya</taxon>
        <taxon>Basidiomycota</taxon>
        <taxon>Agaricomycotina</taxon>
        <taxon>Agaricomycetes</taxon>
        <taxon>Agaricomycetidae</taxon>
        <taxon>Boletales</taxon>
        <taxon>Suillineae</taxon>
        <taxon>Suillaceae</taxon>
        <taxon>Suillus</taxon>
    </lineage>
</organism>
<dbReference type="InParanoid" id="A0A0D0B029"/>
<dbReference type="OrthoDB" id="3257613at2759"/>
<protein>
    <submittedName>
        <fullName evidence="1">Uncharacterized protein</fullName>
    </submittedName>
</protein>
<reference evidence="1 2" key="1">
    <citation type="submission" date="2014-04" db="EMBL/GenBank/DDBJ databases">
        <authorList>
            <consortium name="DOE Joint Genome Institute"/>
            <person name="Kuo A."/>
            <person name="Ruytinx J."/>
            <person name="Rineau F."/>
            <person name="Colpaert J."/>
            <person name="Kohler A."/>
            <person name="Nagy L.G."/>
            <person name="Floudas D."/>
            <person name="Copeland A."/>
            <person name="Barry K.W."/>
            <person name="Cichocki N."/>
            <person name="Veneault-Fourrey C."/>
            <person name="LaButti K."/>
            <person name="Lindquist E.A."/>
            <person name="Lipzen A."/>
            <person name="Lundell T."/>
            <person name="Morin E."/>
            <person name="Murat C."/>
            <person name="Sun H."/>
            <person name="Tunlid A."/>
            <person name="Henrissat B."/>
            <person name="Grigoriev I.V."/>
            <person name="Hibbett D.S."/>
            <person name="Martin F."/>
            <person name="Nordberg H.P."/>
            <person name="Cantor M.N."/>
            <person name="Hua S.X."/>
        </authorList>
    </citation>
    <scope>NUCLEOTIDE SEQUENCE [LARGE SCALE GENOMIC DNA]</scope>
    <source>
        <strain evidence="1 2">UH-Slu-Lm8-n1</strain>
    </source>
</reference>
<dbReference type="EMBL" id="KN835323">
    <property type="protein sequence ID" value="KIK39912.1"/>
    <property type="molecule type" value="Genomic_DNA"/>
</dbReference>
<evidence type="ECO:0000313" key="1">
    <source>
        <dbReference type="EMBL" id="KIK39912.1"/>
    </source>
</evidence>
<name>A0A0D0B029_9AGAM</name>
<dbReference type="Proteomes" id="UP000054485">
    <property type="component" value="Unassembled WGS sequence"/>
</dbReference>
<dbReference type="HOGENOM" id="CLU_2607594_0_0_1"/>
<keyword evidence="2" id="KW-1185">Reference proteome</keyword>
<gene>
    <name evidence="1" type="ORF">CY34DRAFT_88316</name>
</gene>
<dbReference type="AlphaFoldDB" id="A0A0D0B029"/>
<accession>A0A0D0B029</accession>